<keyword evidence="7" id="KW-1185">Reference proteome</keyword>
<comment type="similarity">
    <text evidence="2">Belongs to the CD225/Dispanin family.</text>
</comment>
<gene>
    <name evidence="8" type="primary">LOC111100284</name>
</gene>
<evidence type="ECO:0000256" key="3">
    <source>
        <dbReference type="ARBA" id="ARBA00022692"/>
    </source>
</evidence>
<reference evidence="8" key="1">
    <citation type="submission" date="2025-08" db="UniProtKB">
        <authorList>
            <consortium name="RefSeq"/>
        </authorList>
    </citation>
    <scope>IDENTIFICATION</scope>
    <source>
        <tissue evidence="8">Whole sample</tissue>
    </source>
</reference>
<keyword evidence="3 6" id="KW-0812">Transmembrane</keyword>
<dbReference type="PANTHER" id="PTHR14948:SF25">
    <property type="entry name" value="DUF4190 DOMAIN-CONTAINING PROTEIN"/>
    <property type="match status" value="1"/>
</dbReference>
<protein>
    <submittedName>
        <fullName evidence="8">Proline-rich transmembrane protein 1-like</fullName>
    </submittedName>
</protein>
<dbReference type="InterPro" id="IPR051423">
    <property type="entry name" value="CD225/Dispanin"/>
</dbReference>
<evidence type="ECO:0000256" key="6">
    <source>
        <dbReference type="SAM" id="Phobius"/>
    </source>
</evidence>
<accession>A0A8B8AB00</accession>
<dbReference type="GO" id="GO:0016020">
    <property type="term" value="C:membrane"/>
    <property type="evidence" value="ECO:0007669"/>
    <property type="project" value="UniProtKB-SubCell"/>
</dbReference>
<evidence type="ECO:0000256" key="2">
    <source>
        <dbReference type="ARBA" id="ARBA00006843"/>
    </source>
</evidence>
<proteinExistence type="inferred from homology"/>
<dbReference type="Proteomes" id="UP000694844">
    <property type="component" value="Chromosome 6"/>
</dbReference>
<dbReference type="InterPro" id="IPR007593">
    <property type="entry name" value="CD225/Dispanin_fam"/>
</dbReference>
<dbReference type="GeneID" id="111100284"/>
<sequence>MFTFFLYKAPPSYTQAKNPNDQANFSGSNQYNHYPTGYEYPPRGQNPGYNYGERDSWQRHDTTTVVTQTGPVPMVIEQVPHCDWMIPAVLTCLCCFWPTGICAIISASKANAAAARGDVTETHRLSSKARSLVIASFALGIIITGIVVTYRLLLARRYYQ</sequence>
<dbReference type="PANTHER" id="PTHR14948">
    <property type="entry name" value="NG5"/>
    <property type="match status" value="1"/>
</dbReference>
<dbReference type="OrthoDB" id="10038436at2759"/>
<comment type="subcellular location">
    <subcellularLocation>
        <location evidence="1">Membrane</location>
    </subcellularLocation>
</comment>
<dbReference type="RefSeq" id="XP_022287688.1">
    <property type="nucleotide sequence ID" value="XM_022431980.1"/>
</dbReference>
<dbReference type="Pfam" id="PF04505">
    <property type="entry name" value="CD225"/>
    <property type="match status" value="1"/>
</dbReference>
<evidence type="ECO:0000256" key="4">
    <source>
        <dbReference type="ARBA" id="ARBA00022989"/>
    </source>
</evidence>
<dbReference type="KEGG" id="cvn:111100284"/>
<keyword evidence="5 6" id="KW-0472">Membrane</keyword>
<feature type="transmembrane region" description="Helical" evidence="6">
    <location>
        <begin position="132"/>
        <end position="153"/>
    </location>
</feature>
<name>A0A8B8AB00_CRAVI</name>
<dbReference type="AlphaFoldDB" id="A0A8B8AB00"/>
<evidence type="ECO:0000256" key="1">
    <source>
        <dbReference type="ARBA" id="ARBA00004370"/>
    </source>
</evidence>
<evidence type="ECO:0000313" key="7">
    <source>
        <dbReference type="Proteomes" id="UP000694844"/>
    </source>
</evidence>
<organism evidence="7 8">
    <name type="scientific">Crassostrea virginica</name>
    <name type="common">Eastern oyster</name>
    <dbReference type="NCBI Taxonomy" id="6565"/>
    <lineage>
        <taxon>Eukaryota</taxon>
        <taxon>Metazoa</taxon>
        <taxon>Spiralia</taxon>
        <taxon>Lophotrochozoa</taxon>
        <taxon>Mollusca</taxon>
        <taxon>Bivalvia</taxon>
        <taxon>Autobranchia</taxon>
        <taxon>Pteriomorphia</taxon>
        <taxon>Ostreida</taxon>
        <taxon>Ostreoidea</taxon>
        <taxon>Ostreidae</taxon>
        <taxon>Crassostrea</taxon>
    </lineage>
</organism>
<keyword evidence="4 6" id="KW-1133">Transmembrane helix</keyword>
<evidence type="ECO:0000313" key="8">
    <source>
        <dbReference type="RefSeq" id="XP_022287688.1"/>
    </source>
</evidence>
<evidence type="ECO:0000256" key="5">
    <source>
        <dbReference type="ARBA" id="ARBA00023136"/>
    </source>
</evidence>